<dbReference type="RefSeq" id="WP_189334130.1">
    <property type="nucleotide sequence ID" value="NZ_AP023356.1"/>
</dbReference>
<name>A0ABM7LJN1_9ACTN</name>
<organism evidence="2 3">
    <name type="scientific">Actinoplanes ianthinogenes</name>
    <dbReference type="NCBI Taxonomy" id="122358"/>
    <lineage>
        <taxon>Bacteria</taxon>
        <taxon>Bacillati</taxon>
        <taxon>Actinomycetota</taxon>
        <taxon>Actinomycetes</taxon>
        <taxon>Micromonosporales</taxon>
        <taxon>Micromonosporaceae</taxon>
        <taxon>Actinoplanes</taxon>
    </lineage>
</organism>
<evidence type="ECO:0000313" key="2">
    <source>
        <dbReference type="EMBL" id="BCJ39464.1"/>
    </source>
</evidence>
<feature type="transmembrane region" description="Helical" evidence="1">
    <location>
        <begin position="21"/>
        <end position="43"/>
    </location>
</feature>
<evidence type="ECO:0000313" key="3">
    <source>
        <dbReference type="Proteomes" id="UP000676967"/>
    </source>
</evidence>
<evidence type="ECO:0000256" key="1">
    <source>
        <dbReference type="SAM" id="Phobius"/>
    </source>
</evidence>
<keyword evidence="1" id="KW-0812">Transmembrane</keyword>
<keyword evidence="1" id="KW-1133">Transmembrane helix</keyword>
<proteinExistence type="predicted"/>
<keyword evidence="1" id="KW-0472">Membrane</keyword>
<protein>
    <submittedName>
        <fullName evidence="2">Uncharacterized protein</fullName>
    </submittedName>
</protein>
<dbReference type="EMBL" id="AP023356">
    <property type="protein sequence ID" value="BCJ39464.1"/>
    <property type="molecule type" value="Genomic_DNA"/>
</dbReference>
<dbReference type="Proteomes" id="UP000676967">
    <property type="component" value="Chromosome"/>
</dbReference>
<dbReference type="SUPFAM" id="SSF54427">
    <property type="entry name" value="NTF2-like"/>
    <property type="match status" value="1"/>
</dbReference>
<dbReference type="InterPro" id="IPR032710">
    <property type="entry name" value="NTF2-like_dom_sf"/>
</dbReference>
<accession>A0ABM7LJN1</accession>
<reference evidence="2 3" key="1">
    <citation type="submission" date="2020-08" db="EMBL/GenBank/DDBJ databases">
        <title>Whole genome shotgun sequence of Actinoplanes ianthinogenes NBRC 13996.</title>
        <authorList>
            <person name="Komaki H."/>
            <person name="Tamura T."/>
        </authorList>
    </citation>
    <scope>NUCLEOTIDE SEQUENCE [LARGE SCALE GENOMIC DNA]</scope>
    <source>
        <strain evidence="2 3">NBRC 13996</strain>
    </source>
</reference>
<keyword evidence="3" id="KW-1185">Reference proteome</keyword>
<sequence>MYPGWERDQQRSRDLEQARRDLAAAGGGGCVLYPLGALALIGLCCASPSLLEGRHLPFSIPHFGLPHFGGEESPPPEPTQVVQRYMAATIEGKAPAAAAVTCADPHLDPVTTWWARIQARPAAQRPDGITFHSTAGMVREDNAFVTTVVTLTVNGANGAPAQRQSRTFLFNVADEQGWKVCAATTS</sequence>
<gene>
    <name evidence="2" type="ORF">Aiant_01210</name>
</gene>